<feature type="domain" description="SsuA/THI5-like" evidence="4">
    <location>
        <begin position="25"/>
        <end position="232"/>
    </location>
</feature>
<sequence>MTFAQKAGEPPVIRAIVFPGGFNWPIFAARRLGFFAAQGIEVTLEPTTDSKHQMAGLIDGEYDLAMTAIDNVYAYNAGQGEAPTRNVADLIAVMGADSGFLNLVGVPGTESIAGLAGRRVGVDALTTGYAFVLLRMLEQAGVGREDVDFVGSGGVMARFGALMNREFDATLLVSPFDAAATKQGFVHLESGLEALGSYQGVVATVRRDWAAKNEAAVTGYIRAWRQAVAWLFDPANREAAIGLLLEEVPQMDPDVAAISYEVLLDPTTGFYSDGAINMDGARVALELRRAYGAPDARLGQVADHLDTRYHAASGGA</sequence>
<gene>
    <name evidence="5" type="ORF">GQE99_11700</name>
</gene>
<dbReference type="SUPFAM" id="SSF53850">
    <property type="entry name" value="Periplasmic binding protein-like II"/>
    <property type="match status" value="1"/>
</dbReference>
<dbReference type="PANTHER" id="PTHR30024">
    <property type="entry name" value="ALIPHATIC SULFONATES-BINDING PROTEIN-RELATED"/>
    <property type="match status" value="1"/>
</dbReference>
<evidence type="ECO:0000256" key="2">
    <source>
        <dbReference type="ARBA" id="ARBA00010742"/>
    </source>
</evidence>
<protein>
    <submittedName>
        <fullName evidence="5">ABC transporter substrate-binding protein</fullName>
    </submittedName>
</protein>
<dbReference type="Gene3D" id="3.40.190.10">
    <property type="entry name" value="Periplasmic binding protein-like II"/>
    <property type="match status" value="2"/>
</dbReference>
<dbReference type="GO" id="GO:0042597">
    <property type="term" value="C:periplasmic space"/>
    <property type="evidence" value="ECO:0007669"/>
    <property type="project" value="UniProtKB-SubCell"/>
</dbReference>
<evidence type="ECO:0000256" key="1">
    <source>
        <dbReference type="ARBA" id="ARBA00004418"/>
    </source>
</evidence>
<dbReference type="InterPro" id="IPR015168">
    <property type="entry name" value="SsuA/THI5"/>
</dbReference>
<proteinExistence type="inferred from homology"/>
<evidence type="ECO:0000256" key="3">
    <source>
        <dbReference type="ARBA" id="ARBA00022729"/>
    </source>
</evidence>
<name>A0A845M056_9RHOB</name>
<dbReference type="Proteomes" id="UP000467322">
    <property type="component" value="Unassembled WGS sequence"/>
</dbReference>
<accession>A0A845M056</accession>
<dbReference type="GO" id="GO:0042918">
    <property type="term" value="P:alkanesulfonate transmembrane transport"/>
    <property type="evidence" value="ECO:0007669"/>
    <property type="project" value="TreeGrafter"/>
</dbReference>
<dbReference type="AlphaFoldDB" id="A0A845M056"/>
<dbReference type="RefSeq" id="WP_161351817.1">
    <property type="nucleotide sequence ID" value="NZ_WTUX01000013.1"/>
</dbReference>
<dbReference type="Pfam" id="PF09084">
    <property type="entry name" value="NMT1"/>
    <property type="match status" value="1"/>
</dbReference>
<comment type="caution">
    <text evidence="5">The sequence shown here is derived from an EMBL/GenBank/DDBJ whole genome shotgun (WGS) entry which is preliminary data.</text>
</comment>
<keyword evidence="3" id="KW-0732">Signal</keyword>
<organism evidence="5 6">
    <name type="scientific">Maritimibacter harenae</name>
    <dbReference type="NCBI Taxonomy" id="2606218"/>
    <lineage>
        <taxon>Bacteria</taxon>
        <taxon>Pseudomonadati</taxon>
        <taxon>Pseudomonadota</taxon>
        <taxon>Alphaproteobacteria</taxon>
        <taxon>Rhodobacterales</taxon>
        <taxon>Roseobacteraceae</taxon>
        <taxon>Maritimibacter</taxon>
    </lineage>
</organism>
<evidence type="ECO:0000313" key="6">
    <source>
        <dbReference type="Proteomes" id="UP000467322"/>
    </source>
</evidence>
<dbReference type="PANTHER" id="PTHR30024:SF47">
    <property type="entry name" value="TAURINE-BINDING PERIPLASMIC PROTEIN"/>
    <property type="match status" value="1"/>
</dbReference>
<keyword evidence="6" id="KW-1185">Reference proteome</keyword>
<reference evidence="5 6" key="1">
    <citation type="submission" date="2019-12" db="EMBL/GenBank/DDBJ databases">
        <title>Maritimibacter sp. nov. sp. isolated from sea sand.</title>
        <authorList>
            <person name="Kim J."/>
            <person name="Jeong S.E."/>
            <person name="Jung H.S."/>
            <person name="Jeon C.O."/>
        </authorList>
    </citation>
    <scope>NUCLEOTIDE SEQUENCE [LARGE SCALE GENOMIC DNA]</scope>
    <source>
        <strain evidence="5 6">DP07</strain>
    </source>
</reference>
<evidence type="ECO:0000259" key="4">
    <source>
        <dbReference type="Pfam" id="PF09084"/>
    </source>
</evidence>
<evidence type="ECO:0000313" key="5">
    <source>
        <dbReference type="EMBL" id="MZR13680.1"/>
    </source>
</evidence>
<dbReference type="EMBL" id="WTUX01000013">
    <property type="protein sequence ID" value="MZR13680.1"/>
    <property type="molecule type" value="Genomic_DNA"/>
</dbReference>
<comment type="similarity">
    <text evidence="2">Belongs to the bacterial solute-binding protein SsuA/TauA family.</text>
</comment>
<comment type="subcellular location">
    <subcellularLocation>
        <location evidence="1">Periplasm</location>
    </subcellularLocation>
</comment>